<keyword evidence="1" id="KW-0472">Membrane</keyword>
<dbReference type="Proteomes" id="UP000467637">
    <property type="component" value="Unassembled WGS sequence"/>
</dbReference>
<dbReference type="InterPro" id="IPR025403">
    <property type="entry name" value="TgpA-like_C"/>
</dbReference>
<feature type="transmembrane region" description="Helical" evidence="1">
    <location>
        <begin position="166"/>
        <end position="185"/>
    </location>
</feature>
<keyword evidence="4" id="KW-1185">Reference proteome</keyword>
<dbReference type="Pfam" id="PF13559">
    <property type="entry name" value="DUF4129"/>
    <property type="match status" value="1"/>
</dbReference>
<feature type="transmembrane region" description="Helical" evidence="1">
    <location>
        <begin position="291"/>
        <end position="324"/>
    </location>
</feature>
<evidence type="ECO:0000313" key="4">
    <source>
        <dbReference type="Proteomes" id="UP000467637"/>
    </source>
</evidence>
<feature type="transmembrane region" description="Helical" evidence="1">
    <location>
        <begin position="110"/>
        <end position="127"/>
    </location>
</feature>
<evidence type="ECO:0000313" key="3">
    <source>
        <dbReference type="EMBL" id="MVQ39641.1"/>
    </source>
</evidence>
<dbReference type="EMBL" id="WSEM01000036">
    <property type="protein sequence ID" value="MVQ39641.1"/>
    <property type="molecule type" value="Genomic_DNA"/>
</dbReference>
<reference evidence="3 4" key="1">
    <citation type="submission" date="2019-12" db="EMBL/GenBank/DDBJ databases">
        <authorList>
            <person name="Huq M.A."/>
        </authorList>
    </citation>
    <scope>NUCLEOTIDE SEQUENCE [LARGE SCALE GENOMIC DNA]</scope>
    <source>
        <strain evidence="3 4">MAH-34</strain>
    </source>
</reference>
<feature type="transmembrane region" description="Helical" evidence="1">
    <location>
        <begin position="61"/>
        <end position="81"/>
    </location>
</feature>
<evidence type="ECO:0000259" key="2">
    <source>
        <dbReference type="Pfam" id="PF13559"/>
    </source>
</evidence>
<feature type="transmembrane region" description="Helical" evidence="1">
    <location>
        <begin position="216"/>
        <end position="233"/>
    </location>
</feature>
<keyword evidence="1" id="KW-1133">Transmembrane helix</keyword>
<keyword evidence="1" id="KW-0812">Transmembrane</keyword>
<organism evidence="3 4">
    <name type="scientific">Paenibacillus anseongense</name>
    <dbReference type="NCBI Taxonomy" id="2682845"/>
    <lineage>
        <taxon>Bacteria</taxon>
        <taxon>Bacillati</taxon>
        <taxon>Bacillota</taxon>
        <taxon>Bacilli</taxon>
        <taxon>Bacillales</taxon>
        <taxon>Paenibacillaceae</taxon>
        <taxon>Paenibacillus</taxon>
    </lineage>
</organism>
<protein>
    <submittedName>
        <fullName evidence="3">DUF4129 domain-containing protein</fullName>
    </submittedName>
</protein>
<name>A0ABW9UJD0_9BACL</name>
<feature type="domain" description="Protein-glutamine gamma-glutamyltransferase-like C-terminal" evidence="2">
    <location>
        <begin position="391"/>
        <end position="460"/>
    </location>
</feature>
<evidence type="ECO:0000256" key="1">
    <source>
        <dbReference type="SAM" id="Phobius"/>
    </source>
</evidence>
<accession>A0ABW9UJD0</accession>
<proteinExistence type="predicted"/>
<feature type="transmembrane region" description="Helical" evidence="1">
    <location>
        <begin position="34"/>
        <end position="55"/>
    </location>
</feature>
<sequence length="468" mass="52504">MKRRRVHPMSTPLQGQAQQVNQTRYTYLRVIGNSLVFAGAELILFSPLVVTTHLYLSEISLWPLIVQFMLVFIAGSLLGRITWLSRTLYELLGCALVGFAAAYLFQGNNWHSWTCAAIGMLLSYRGIRCTKDGWPAIFPGASFAVAGAVYFIGVPIMGHQASFQPYMGWLNGLGFISLIIFFFAMQRTGLLTATLASDERAASSSLSETVKRSSRIWLTVLIALIFVVAYFQQLRQGIVAGLRAAIAWLVSLLQSGPPPETLPEPNPSAPPPLLPPAEAREPSWLDTLFHYIQVIFGYLIVVALIVLAVYIIVTKLLPVVNAFLRRLMNRSLSSKQDGESEGFIDEKEALLDWKGLPRLWWQQVRKGRNKERSHAKKWALLPNNRERVRYLYRLLIERAAQNGYTYKDALTPNETEKDLSLGKQLSPETVHAITTAYNQVRYGETDVSDAQLGQVLQAVEPSLRNHLK</sequence>
<comment type="caution">
    <text evidence="3">The sequence shown here is derived from an EMBL/GenBank/DDBJ whole genome shotgun (WGS) entry which is preliminary data.</text>
</comment>
<feature type="transmembrane region" description="Helical" evidence="1">
    <location>
        <begin position="88"/>
        <end position="104"/>
    </location>
</feature>
<feature type="transmembrane region" description="Helical" evidence="1">
    <location>
        <begin position="134"/>
        <end position="154"/>
    </location>
</feature>
<gene>
    <name evidence="3" type="ORF">GON05_34135</name>
</gene>